<evidence type="ECO:0000256" key="4">
    <source>
        <dbReference type="ARBA" id="ARBA00022490"/>
    </source>
</evidence>
<protein>
    <recommendedName>
        <fullName evidence="7">Fatty acid-binding protein, liver-type</fullName>
    </recommendedName>
    <alternativeName>
        <fullName evidence="6">Fatty acid-binding protein 1</fullName>
    </alternativeName>
</protein>
<dbReference type="Proteomes" id="UP000265100">
    <property type="component" value="Chromosome 18"/>
</dbReference>
<name>A0AAX7UKK8_ASTCA</name>
<keyword evidence="4" id="KW-0963">Cytoplasm</keyword>
<evidence type="ECO:0000256" key="3">
    <source>
        <dbReference type="ARBA" id="ARBA00022448"/>
    </source>
</evidence>
<dbReference type="FunFam" id="2.40.128.20:FF:000006">
    <property type="entry name" value="Fatty acid-binding protein, liver"/>
    <property type="match status" value="1"/>
</dbReference>
<evidence type="ECO:0000256" key="7">
    <source>
        <dbReference type="ARBA" id="ARBA00074641"/>
    </source>
</evidence>
<proteinExistence type="inferred from homology"/>
<sequence length="116" mass="12942">MAFAGRWETETQEGYDAFCKVLGIPDDVIERGRDYKLITEVTQDGKDFTWTLLYPANAKVTNKFTIGKEADMETIGGKKFKATVQMEGGKLSVTFPNYHHTSEISGGKLIEVNTLT</sequence>
<dbReference type="GeneTree" id="ENSGT00940000157139"/>
<dbReference type="PANTHER" id="PTHR11955">
    <property type="entry name" value="FATTY ACID BINDING PROTEIN"/>
    <property type="match status" value="1"/>
</dbReference>
<dbReference type="AlphaFoldDB" id="A0AAX7UKK8"/>
<dbReference type="Gene3D" id="2.40.128.20">
    <property type="match status" value="1"/>
</dbReference>
<keyword evidence="5" id="KW-0446">Lipid-binding</keyword>
<dbReference type="InterPro" id="IPR000463">
    <property type="entry name" value="Fatty_acid-bd"/>
</dbReference>
<reference evidence="8" key="3">
    <citation type="submission" date="2025-08" db="UniProtKB">
        <authorList>
            <consortium name="Ensembl"/>
        </authorList>
    </citation>
    <scope>IDENTIFICATION</scope>
</reference>
<evidence type="ECO:0000256" key="1">
    <source>
        <dbReference type="ARBA" id="ARBA00004496"/>
    </source>
</evidence>
<evidence type="ECO:0000313" key="9">
    <source>
        <dbReference type="Proteomes" id="UP000265100"/>
    </source>
</evidence>
<gene>
    <name evidence="8" type="primary">FABP6</name>
</gene>
<dbReference type="GO" id="GO:0005737">
    <property type="term" value="C:cytoplasm"/>
    <property type="evidence" value="ECO:0007669"/>
    <property type="project" value="UniProtKB-SubCell"/>
</dbReference>
<dbReference type="InterPro" id="IPR012674">
    <property type="entry name" value="Calycin"/>
</dbReference>
<dbReference type="SUPFAM" id="SSF50814">
    <property type="entry name" value="Lipocalins"/>
    <property type="match status" value="1"/>
</dbReference>
<evidence type="ECO:0000256" key="2">
    <source>
        <dbReference type="ARBA" id="ARBA00008390"/>
    </source>
</evidence>
<dbReference type="Pfam" id="PF14651">
    <property type="entry name" value="Lipocalin_7"/>
    <property type="match status" value="1"/>
</dbReference>
<dbReference type="InterPro" id="IPR031259">
    <property type="entry name" value="ILBP"/>
</dbReference>
<reference evidence="8" key="4">
    <citation type="submission" date="2025-09" db="UniProtKB">
        <authorList>
            <consortium name="Ensembl"/>
        </authorList>
    </citation>
    <scope>IDENTIFICATION</scope>
</reference>
<dbReference type="PRINTS" id="PR00178">
    <property type="entry name" value="FATTYACIDBP"/>
</dbReference>
<keyword evidence="3" id="KW-0813">Transport</keyword>
<reference evidence="8 9" key="1">
    <citation type="submission" date="2018-05" db="EMBL/GenBank/DDBJ databases">
        <authorList>
            <person name="Datahose"/>
        </authorList>
    </citation>
    <scope>NUCLEOTIDE SEQUENCE</scope>
</reference>
<dbReference type="GO" id="GO:0008289">
    <property type="term" value="F:lipid binding"/>
    <property type="evidence" value="ECO:0007669"/>
    <property type="project" value="UniProtKB-KW"/>
</dbReference>
<evidence type="ECO:0000256" key="5">
    <source>
        <dbReference type="ARBA" id="ARBA00023121"/>
    </source>
</evidence>
<evidence type="ECO:0000256" key="6">
    <source>
        <dbReference type="ARBA" id="ARBA00030276"/>
    </source>
</evidence>
<evidence type="ECO:0000313" key="8">
    <source>
        <dbReference type="Ensembl" id="ENSACLP00000065541.1"/>
    </source>
</evidence>
<reference evidence="9" key="2">
    <citation type="submission" date="2023-03" db="EMBL/GenBank/DDBJ databases">
        <authorList>
            <consortium name="Wellcome Sanger Institute Data Sharing"/>
        </authorList>
    </citation>
    <scope>NUCLEOTIDE SEQUENCE [LARGE SCALE GENOMIC DNA]</scope>
</reference>
<comment type="subcellular location">
    <subcellularLocation>
        <location evidence="1">Cytoplasm</location>
    </subcellularLocation>
</comment>
<dbReference type="Ensembl" id="ENSACLT00000092364.1">
    <property type="protein sequence ID" value="ENSACLP00000065541.1"/>
    <property type="gene ID" value="ENSACLG00000021505.2"/>
</dbReference>
<accession>A0AAX7UKK8</accession>
<keyword evidence="9" id="KW-1185">Reference proteome</keyword>
<organism evidence="8 9">
    <name type="scientific">Astatotilapia calliptera</name>
    <name type="common">Eastern happy</name>
    <name type="synonym">Chromis callipterus</name>
    <dbReference type="NCBI Taxonomy" id="8154"/>
    <lineage>
        <taxon>Eukaryota</taxon>
        <taxon>Metazoa</taxon>
        <taxon>Chordata</taxon>
        <taxon>Craniata</taxon>
        <taxon>Vertebrata</taxon>
        <taxon>Euteleostomi</taxon>
        <taxon>Actinopterygii</taxon>
        <taxon>Neopterygii</taxon>
        <taxon>Teleostei</taxon>
        <taxon>Neoteleostei</taxon>
        <taxon>Acanthomorphata</taxon>
        <taxon>Ovalentaria</taxon>
        <taxon>Cichlomorphae</taxon>
        <taxon>Cichliformes</taxon>
        <taxon>Cichlidae</taxon>
        <taxon>African cichlids</taxon>
        <taxon>Pseudocrenilabrinae</taxon>
        <taxon>Haplochromini</taxon>
        <taxon>Astatotilapia</taxon>
    </lineage>
</organism>
<comment type="similarity">
    <text evidence="2">Belongs to the calycin superfamily. Fatty-acid binding protein (FABP) family.</text>
</comment>